<reference evidence="1 2" key="1">
    <citation type="submission" date="2017-02" db="EMBL/GenBank/DDBJ databases">
        <authorList>
            <person name="Dridi B."/>
        </authorList>
    </citation>
    <scope>NUCLEOTIDE SEQUENCE [LARGE SCALE GENOMIC DNA]</scope>
    <source>
        <strain evidence="1 2">JB380</strain>
    </source>
</reference>
<organism evidence="1 2">
    <name type="scientific">Halomonas citrativorans</name>
    <dbReference type="NCBI Taxonomy" id="2742612"/>
    <lineage>
        <taxon>Bacteria</taxon>
        <taxon>Pseudomonadati</taxon>
        <taxon>Pseudomonadota</taxon>
        <taxon>Gammaproteobacteria</taxon>
        <taxon>Oceanospirillales</taxon>
        <taxon>Halomonadaceae</taxon>
        <taxon>Halomonas</taxon>
    </lineage>
</organism>
<dbReference type="Proteomes" id="UP000196331">
    <property type="component" value="Unassembled WGS sequence"/>
</dbReference>
<sequence length="49" mass="5817">MVLSWPSTSQHPRLNSCEQSEQNKINQYFSNIYSNLNFTFIFINLANLY</sequence>
<name>A0A1R4I1U8_9GAMM</name>
<dbReference type="AlphaFoldDB" id="A0A1R4I1U8"/>
<gene>
    <name evidence="1" type="ORF">CZ787_09970</name>
</gene>
<accession>A0A1R4I1U8</accession>
<comment type="caution">
    <text evidence="1">The sequence shown here is derived from an EMBL/GenBank/DDBJ whole genome shotgun (WGS) entry which is preliminary data.</text>
</comment>
<dbReference type="EMBL" id="FUKM01000044">
    <property type="protein sequence ID" value="SJN13333.1"/>
    <property type="molecule type" value="Genomic_DNA"/>
</dbReference>
<evidence type="ECO:0000313" key="2">
    <source>
        <dbReference type="Proteomes" id="UP000196331"/>
    </source>
</evidence>
<protein>
    <submittedName>
        <fullName evidence="1">Uncharacterized protein</fullName>
    </submittedName>
</protein>
<evidence type="ECO:0000313" key="1">
    <source>
        <dbReference type="EMBL" id="SJN13333.1"/>
    </source>
</evidence>
<proteinExistence type="predicted"/>